<evidence type="ECO:0000313" key="2">
    <source>
        <dbReference type="EMBL" id="KAK3796543.1"/>
    </source>
</evidence>
<evidence type="ECO:0000313" key="3">
    <source>
        <dbReference type="Proteomes" id="UP001283361"/>
    </source>
</evidence>
<dbReference type="Proteomes" id="UP001283361">
    <property type="component" value="Unassembled WGS sequence"/>
</dbReference>
<dbReference type="AlphaFoldDB" id="A0AAE1E892"/>
<organism evidence="2 3">
    <name type="scientific">Elysia crispata</name>
    <name type="common">lettuce slug</name>
    <dbReference type="NCBI Taxonomy" id="231223"/>
    <lineage>
        <taxon>Eukaryota</taxon>
        <taxon>Metazoa</taxon>
        <taxon>Spiralia</taxon>
        <taxon>Lophotrochozoa</taxon>
        <taxon>Mollusca</taxon>
        <taxon>Gastropoda</taxon>
        <taxon>Heterobranchia</taxon>
        <taxon>Euthyneura</taxon>
        <taxon>Panpulmonata</taxon>
        <taxon>Sacoglossa</taxon>
        <taxon>Placobranchoidea</taxon>
        <taxon>Plakobranchidae</taxon>
        <taxon>Elysia</taxon>
    </lineage>
</organism>
<comment type="caution">
    <text evidence="2">The sequence shown here is derived from an EMBL/GenBank/DDBJ whole genome shotgun (WGS) entry which is preliminary data.</text>
</comment>
<feature type="compositionally biased region" description="Polar residues" evidence="1">
    <location>
        <begin position="54"/>
        <end position="69"/>
    </location>
</feature>
<proteinExistence type="predicted"/>
<name>A0AAE1E892_9GAST</name>
<sequence length="69" mass="7534">MCRPGRVIEPLRSELSPGLCHSHDTNVKCSRYRSQVCSPTQPGPSAAGMRDSKTSNSTVSRYQHSNSTV</sequence>
<accession>A0AAE1E892</accession>
<keyword evidence="3" id="KW-1185">Reference proteome</keyword>
<evidence type="ECO:0000256" key="1">
    <source>
        <dbReference type="SAM" id="MobiDB-lite"/>
    </source>
</evidence>
<gene>
    <name evidence="2" type="ORF">RRG08_066459</name>
</gene>
<dbReference type="EMBL" id="JAWDGP010000874">
    <property type="protein sequence ID" value="KAK3796543.1"/>
    <property type="molecule type" value="Genomic_DNA"/>
</dbReference>
<feature type="region of interest" description="Disordered" evidence="1">
    <location>
        <begin position="38"/>
        <end position="69"/>
    </location>
</feature>
<protein>
    <submittedName>
        <fullName evidence="2">Uncharacterized protein</fullName>
    </submittedName>
</protein>
<reference evidence="2" key="1">
    <citation type="journal article" date="2023" name="G3 (Bethesda)">
        <title>A reference genome for the long-term kleptoplast-retaining sea slug Elysia crispata morphotype clarki.</title>
        <authorList>
            <person name="Eastman K.E."/>
            <person name="Pendleton A.L."/>
            <person name="Shaikh M.A."/>
            <person name="Suttiyut T."/>
            <person name="Ogas R."/>
            <person name="Tomko P."/>
            <person name="Gavelis G."/>
            <person name="Widhalm J.R."/>
            <person name="Wisecaver J.H."/>
        </authorList>
    </citation>
    <scope>NUCLEOTIDE SEQUENCE</scope>
    <source>
        <strain evidence="2">ECLA1</strain>
    </source>
</reference>